<name>A0AB39CEQ0_9VIRU</name>
<keyword evidence="1" id="KW-1133">Transmembrane helix</keyword>
<organism evidence="2">
    <name type="scientific">Pseudomonas phage HRDY3</name>
    <dbReference type="NCBI Taxonomy" id="3236930"/>
    <lineage>
        <taxon>Viruses</taxon>
    </lineage>
</organism>
<reference evidence="2" key="1">
    <citation type="submission" date="2024-07" db="EMBL/GenBank/DDBJ databases">
        <authorList>
            <person name="Bringhurst R.M."/>
            <person name="Homer T.E."/>
        </authorList>
    </citation>
    <scope>NUCLEOTIDE SEQUENCE</scope>
</reference>
<proteinExistence type="predicted"/>
<keyword evidence="1" id="KW-0812">Transmembrane</keyword>
<evidence type="ECO:0000313" key="2">
    <source>
        <dbReference type="EMBL" id="XDJ15312.1"/>
    </source>
</evidence>
<protein>
    <recommendedName>
        <fullName evidence="3">Phage shock protein B</fullName>
    </recommendedName>
</protein>
<keyword evidence="1" id="KW-0472">Membrane</keyword>
<evidence type="ECO:0008006" key="3">
    <source>
        <dbReference type="Google" id="ProtNLM"/>
    </source>
</evidence>
<sequence length="67" mass="7714">MSEELIKWLIFAVPVLVVGAFVLPEVLRCWKLHMEFKQRKARMDAEVRMMEAVAALARALNGDKKND</sequence>
<evidence type="ECO:0000256" key="1">
    <source>
        <dbReference type="SAM" id="Phobius"/>
    </source>
</evidence>
<feature type="transmembrane region" description="Helical" evidence="1">
    <location>
        <begin position="6"/>
        <end position="30"/>
    </location>
</feature>
<dbReference type="EMBL" id="PQ015379">
    <property type="protein sequence ID" value="XDJ15312.1"/>
    <property type="molecule type" value="Genomic_DNA"/>
</dbReference>
<accession>A0AB39CEQ0</accession>